<evidence type="ECO:0000313" key="5">
    <source>
        <dbReference type="Proteomes" id="UP000383122"/>
    </source>
</evidence>
<dbReference type="PANTHER" id="PTHR47814:SF1">
    <property type="entry name" value="PEPTIDYL-TRNA HYDROLASE ARFB"/>
    <property type="match status" value="1"/>
</dbReference>
<sequence>MSSPALPHRFLGVACGRRIGNVILEPMNRRILIAPEDVELTAMRAQGAGGQNVNKVSSAIHLRFDVMRSSLPDEVKARLLARLDHRITQDGVIIIKAQQHRSQELNRADALARLQALVDAAAIAPRRRVPTRPTFASQVRRRDAKQVRSRVKASRGKVHSGHDG</sequence>
<organism evidence="4 5">
    <name type="scientific">Pandoraea anapnoica</name>
    <dbReference type="NCBI Taxonomy" id="2508301"/>
    <lineage>
        <taxon>Bacteria</taxon>
        <taxon>Pseudomonadati</taxon>
        <taxon>Pseudomonadota</taxon>
        <taxon>Betaproteobacteria</taxon>
        <taxon>Burkholderiales</taxon>
        <taxon>Burkholderiaceae</taxon>
        <taxon>Pandoraea</taxon>
    </lineage>
</organism>
<dbReference type="GO" id="GO:0004045">
    <property type="term" value="F:peptidyl-tRNA hydrolase activity"/>
    <property type="evidence" value="ECO:0007669"/>
    <property type="project" value="TreeGrafter"/>
</dbReference>
<feature type="domain" description="Prokaryotic-type class I peptide chain release factors" evidence="3">
    <location>
        <begin position="44"/>
        <end position="60"/>
    </location>
</feature>
<dbReference type="Gene3D" id="3.30.160.20">
    <property type="match status" value="1"/>
</dbReference>
<dbReference type="InterPro" id="IPR045853">
    <property type="entry name" value="Pep_chain_release_fac_I_sf"/>
</dbReference>
<name>A0A5E4ZZ80_9BURK</name>
<dbReference type="GO" id="GO:0043022">
    <property type="term" value="F:ribosome binding"/>
    <property type="evidence" value="ECO:0007669"/>
    <property type="project" value="TreeGrafter"/>
</dbReference>
<dbReference type="GO" id="GO:0072344">
    <property type="term" value="P:rescue of stalled ribosome"/>
    <property type="evidence" value="ECO:0007669"/>
    <property type="project" value="TreeGrafter"/>
</dbReference>
<protein>
    <submittedName>
        <fullName evidence="4">Peptide chain release factor I</fullName>
    </submittedName>
</protein>
<dbReference type="AlphaFoldDB" id="A0A5E4ZZ80"/>
<feature type="region of interest" description="Disordered" evidence="2">
    <location>
        <begin position="131"/>
        <end position="164"/>
    </location>
</feature>
<accession>A0A5E4ZZ80</accession>
<dbReference type="EMBL" id="CABPSP010000004">
    <property type="protein sequence ID" value="VVE65585.1"/>
    <property type="molecule type" value="Genomic_DNA"/>
</dbReference>
<dbReference type="SUPFAM" id="SSF75620">
    <property type="entry name" value="Release factor"/>
    <property type="match status" value="1"/>
</dbReference>
<dbReference type="PANTHER" id="PTHR47814">
    <property type="entry name" value="PEPTIDYL-TRNA HYDROLASE ARFB"/>
    <property type="match status" value="1"/>
</dbReference>
<evidence type="ECO:0000256" key="2">
    <source>
        <dbReference type="SAM" id="MobiDB-lite"/>
    </source>
</evidence>
<dbReference type="Pfam" id="PF00472">
    <property type="entry name" value="RF-1"/>
    <property type="match status" value="1"/>
</dbReference>
<comment type="similarity">
    <text evidence="1">Belongs to the prokaryotic/mitochondrial release factor family.</text>
</comment>
<keyword evidence="5" id="KW-1185">Reference proteome</keyword>
<dbReference type="GO" id="GO:0003747">
    <property type="term" value="F:translation release factor activity"/>
    <property type="evidence" value="ECO:0007669"/>
    <property type="project" value="InterPro"/>
</dbReference>
<dbReference type="InterPro" id="IPR000352">
    <property type="entry name" value="Pep_chain_release_fac_I"/>
</dbReference>
<proteinExistence type="inferred from homology"/>
<feature type="compositionally biased region" description="Basic residues" evidence="2">
    <location>
        <begin position="147"/>
        <end position="164"/>
    </location>
</feature>
<gene>
    <name evidence="4" type="ORF">PAN31117_01919</name>
</gene>
<dbReference type="PROSITE" id="PS00745">
    <property type="entry name" value="RF_PROK_I"/>
    <property type="match status" value="1"/>
</dbReference>
<dbReference type="NCBIfam" id="NF006718">
    <property type="entry name" value="PRK09256.1"/>
    <property type="match status" value="1"/>
</dbReference>
<evidence type="ECO:0000259" key="3">
    <source>
        <dbReference type="PROSITE" id="PS00745"/>
    </source>
</evidence>
<evidence type="ECO:0000256" key="1">
    <source>
        <dbReference type="ARBA" id="ARBA00010835"/>
    </source>
</evidence>
<evidence type="ECO:0000313" key="4">
    <source>
        <dbReference type="EMBL" id="VVE65585.1"/>
    </source>
</evidence>
<dbReference type="Proteomes" id="UP000383122">
    <property type="component" value="Unassembled WGS sequence"/>
</dbReference>
<reference evidence="4 5" key="1">
    <citation type="submission" date="2019-08" db="EMBL/GenBank/DDBJ databases">
        <authorList>
            <person name="Peeters C."/>
        </authorList>
    </citation>
    <scope>NUCLEOTIDE SEQUENCE [LARGE SCALE GENOMIC DNA]</scope>
    <source>
        <strain evidence="4 5">LMG 31117</strain>
    </source>
</reference>